<evidence type="ECO:0000256" key="8">
    <source>
        <dbReference type="SAM" id="MobiDB-lite"/>
    </source>
</evidence>
<dbReference type="SUPFAM" id="SSF56672">
    <property type="entry name" value="DNA/RNA polymerases"/>
    <property type="match status" value="1"/>
</dbReference>
<feature type="domain" description="DNA-directed DNA polymerase family B multifunctional" evidence="9">
    <location>
        <begin position="770"/>
        <end position="991"/>
    </location>
</feature>
<evidence type="ECO:0000256" key="6">
    <source>
        <dbReference type="ARBA" id="ARBA00049244"/>
    </source>
</evidence>
<sequence>MRTPTNFDQTDRTGTTPALRYDGAGPLTGIPSRNDIVAEFDNGMTVILQQSLSGKQPIHFMPTEVSDDTSEYVNGISSYILRITDTLINGQKAVVKITGIKPFFDVEVPEEMPLSTFKTRLVNILSNTLKGTSKFGIENISAFPLRGYHTEKRAYIRITTWNHFDRYNALKVIRGVGIHTASDDLNCQYYYRKVAREERLPLSSWAVLSNYLYEFTPDGTYLFRLSVDNYNPISEDDYNNPLFSSALTRDQTLILTWDIETYSSRKTGEVPNAKYDEDKVFMIYMTVHWKDDPEPLKQICLIDLLKAFALCWKLLASDIHIGFNDSQYDWRFIVEKANKLGVLEWMFNHMSFKPSSLEKIIKWEYRYNMIKVNDGKFHSKHLKIPGCVAIDVRPCFMGIYSKAEKSSLAFYLNECGLESKMNMPIHRMNKYYERALKKPDFMLAEQMREVAKYCIINALSCQRLMVKHNAINEYREVASVAFLSLFDAHYFARETGKYPGAYVFLPVKGLENRRPVTGLDFASLYPSLIITYNLSPDKIILSQERAEQSGKKLHKISFKFNNQDCLAWSIQHNNIPEEKGLYAIVLEYLSSKRNEMKKCLAPLKEKEEDMELVIASMGKSLSLPEAIEKELANAEGKKRDSLTKNLYHFINKARHEFMAEYDSICFDCSCLDAKQYALKVYMNTFYGTAGDSKSPFFLRALAGGVTSAGQRNIKLVADFVKRKGFGIKYGDTDSLYLVCPEERFQRCDEAYDSGNGISKEEYWSRMVEISIVEMEKLRDEVNVFLKEDNGSPYLKMAYEEVLFLVVFTGKKKYYGIPHESKPNFNKKPFIRGVEIVKRGQSTLFRKIGKRIMDESLKVNNIRTLHQIIEDVLRESVKDISQTDLNDLIKTAVWKPDKDNKSVQRFMSRMRDRHTREEADAKRLIKKGLTPEPFLYKIPEPGERFEYVVVENDLSQKVDDKMEYPEVARQLGKKIDISYYLNSVVSLCARFINYEDIYQPSPEVVLEALKKLKDANKAKHNGVSGDDKADAGVVDEDDLDEEDEDEIDEDEVSKIRDALAQKSAEKWVRGYIKELHTGPKKNHAIISHLWKEANTYAKNLFNSTYADKIVKYSGNDVYWSSYLNALDKQEESICLKLTTLLAKISKIDVGCRDRMYKLVTKPSKRKPKAMTLEKYILAYIQENECALLADLRSIWYKMVGLKTTRYQMLSKLQDDKKDNSSEADIDNIIELYC</sequence>
<dbReference type="Gene3D" id="3.90.1600.10">
    <property type="entry name" value="Palm domain of DNA polymerase"/>
    <property type="match status" value="1"/>
</dbReference>
<feature type="domain" description="DNA-directed DNA polymerase family B multifunctional" evidence="9">
    <location>
        <begin position="667"/>
        <end position="745"/>
    </location>
</feature>
<comment type="catalytic activity">
    <reaction evidence="6 7">
        <text>DNA(n) + a 2'-deoxyribonucleoside 5'-triphosphate = DNA(n+1) + diphosphate</text>
        <dbReference type="Rhea" id="RHEA:22508"/>
        <dbReference type="Rhea" id="RHEA-COMP:17339"/>
        <dbReference type="Rhea" id="RHEA-COMP:17340"/>
        <dbReference type="ChEBI" id="CHEBI:33019"/>
        <dbReference type="ChEBI" id="CHEBI:61560"/>
        <dbReference type="ChEBI" id="CHEBI:173112"/>
        <dbReference type="EC" id="2.7.7.7"/>
    </reaction>
</comment>
<accession>A0A8H3KVZ6</accession>
<dbReference type="InterPro" id="IPR012337">
    <property type="entry name" value="RNaseH-like_sf"/>
</dbReference>
<dbReference type="GO" id="GO:0006260">
    <property type="term" value="P:DNA replication"/>
    <property type="evidence" value="ECO:0007669"/>
    <property type="project" value="UniProtKB-KW"/>
</dbReference>
<dbReference type="InterPro" id="IPR043502">
    <property type="entry name" value="DNA/RNA_pol_sf"/>
</dbReference>
<dbReference type="Pfam" id="PF00136">
    <property type="entry name" value="DNA_pol_B"/>
    <property type="match status" value="3"/>
</dbReference>
<feature type="domain" description="DNA-directed DNA polymerase family B exonuclease" evidence="10">
    <location>
        <begin position="303"/>
        <end position="396"/>
    </location>
</feature>
<dbReference type="SMART" id="SM00486">
    <property type="entry name" value="POLBc"/>
    <property type="match status" value="1"/>
</dbReference>
<dbReference type="EC" id="2.7.7.7" evidence="7"/>
<keyword evidence="7" id="KW-0235">DNA replication</keyword>
<evidence type="ECO:0000313" key="11">
    <source>
        <dbReference type="EMBL" id="GES73951.1"/>
    </source>
</evidence>
<feature type="region of interest" description="Disordered" evidence="8">
    <location>
        <begin position="1"/>
        <end position="25"/>
    </location>
</feature>
<dbReference type="GO" id="GO:0003677">
    <property type="term" value="F:DNA binding"/>
    <property type="evidence" value="ECO:0007669"/>
    <property type="project" value="UniProtKB-KW"/>
</dbReference>
<dbReference type="Proteomes" id="UP000615446">
    <property type="component" value="Unassembled WGS sequence"/>
</dbReference>
<dbReference type="InterPro" id="IPR017964">
    <property type="entry name" value="DNA-dir_DNA_pol_B_CS"/>
</dbReference>
<comment type="caution">
    <text evidence="11">The sequence shown here is derived from an EMBL/GenBank/DDBJ whole genome shotgun (WGS) entry which is preliminary data.</text>
</comment>
<dbReference type="InterPro" id="IPR050240">
    <property type="entry name" value="DNA_pol_type-B"/>
</dbReference>
<feature type="compositionally biased region" description="Acidic residues" evidence="8">
    <location>
        <begin position="1032"/>
        <end position="1047"/>
    </location>
</feature>
<dbReference type="OrthoDB" id="2399525at2759"/>
<dbReference type="Gene3D" id="1.10.132.60">
    <property type="entry name" value="DNA polymerase family B, C-terminal domain"/>
    <property type="match status" value="1"/>
</dbReference>
<feature type="compositionally biased region" description="Polar residues" evidence="8">
    <location>
        <begin position="1"/>
        <end position="16"/>
    </location>
</feature>
<protein>
    <recommendedName>
        <fullName evidence="7">DNA polymerase</fullName>
        <ecNumber evidence="7">2.7.7.7</ecNumber>
    </recommendedName>
</protein>
<dbReference type="PANTHER" id="PTHR10322:SF23">
    <property type="entry name" value="DNA POLYMERASE DELTA CATALYTIC SUBUNIT"/>
    <property type="match status" value="1"/>
</dbReference>
<dbReference type="InterPro" id="IPR006172">
    <property type="entry name" value="DNA-dir_DNA_pol_B"/>
</dbReference>
<dbReference type="GO" id="GO:0003887">
    <property type="term" value="F:DNA-directed DNA polymerase activity"/>
    <property type="evidence" value="ECO:0007669"/>
    <property type="project" value="UniProtKB-KW"/>
</dbReference>
<comment type="similarity">
    <text evidence="1 7">Belongs to the DNA polymerase type-B family.</text>
</comment>
<evidence type="ECO:0000313" key="12">
    <source>
        <dbReference type="Proteomes" id="UP000615446"/>
    </source>
</evidence>
<dbReference type="InterPro" id="IPR042087">
    <property type="entry name" value="DNA_pol_B_thumb"/>
</dbReference>
<keyword evidence="2 7" id="KW-0808">Transferase</keyword>
<dbReference type="AlphaFoldDB" id="A0A8H3KVZ6"/>
<dbReference type="Pfam" id="PF03104">
    <property type="entry name" value="DNA_pol_B_exo1"/>
    <property type="match status" value="1"/>
</dbReference>
<dbReference type="Gene3D" id="3.30.420.10">
    <property type="entry name" value="Ribonuclease H-like superfamily/Ribonuclease H"/>
    <property type="match status" value="1"/>
</dbReference>
<name>A0A8H3KVZ6_9GLOM</name>
<feature type="region of interest" description="Disordered" evidence="8">
    <location>
        <begin position="1016"/>
        <end position="1047"/>
    </location>
</feature>
<keyword evidence="4 7" id="KW-0239">DNA-directed DNA polymerase</keyword>
<evidence type="ECO:0000256" key="1">
    <source>
        <dbReference type="ARBA" id="ARBA00005755"/>
    </source>
</evidence>
<dbReference type="InterPro" id="IPR006134">
    <property type="entry name" value="DNA-dir_DNA_pol_B_multi_dom"/>
</dbReference>
<dbReference type="InterPro" id="IPR006133">
    <property type="entry name" value="DNA-dir_DNA_pol_B_exonuc"/>
</dbReference>
<keyword evidence="5 7" id="KW-0238">DNA-binding</keyword>
<evidence type="ECO:0000256" key="4">
    <source>
        <dbReference type="ARBA" id="ARBA00022932"/>
    </source>
</evidence>
<evidence type="ECO:0000259" key="9">
    <source>
        <dbReference type="Pfam" id="PF00136"/>
    </source>
</evidence>
<evidence type="ECO:0000256" key="2">
    <source>
        <dbReference type="ARBA" id="ARBA00022679"/>
    </source>
</evidence>
<dbReference type="PANTHER" id="PTHR10322">
    <property type="entry name" value="DNA POLYMERASE CATALYTIC SUBUNIT"/>
    <property type="match status" value="1"/>
</dbReference>
<organism evidence="11 12">
    <name type="scientific">Rhizophagus clarus</name>
    <dbReference type="NCBI Taxonomy" id="94130"/>
    <lineage>
        <taxon>Eukaryota</taxon>
        <taxon>Fungi</taxon>
        <taxon>Fungi incertae sedis</taxon>
        <taxon>Mucoromycota</taxon>
        <taxon>Glomeromycotina</taxon>
        <taxon>Glomeromycetes</taxon>
        <taxon>Glomerales</taxon>
        <taxon>Glomeraceae</taxon>
        <taxon>Rhizophagus</taxon>
    </lineage>
</organism>
<dbReference type="SUPFAM" id="SSF53098">
    <property type="entry name" value="Ribonuclease H-like"/>
    <property type="match status" value="1"/>
</dbReference>
<reference evidence="11" key="1">
    <citation type="submission" date="2019-10" db="EMBL/GenBank/DDBJ databases">
        <title>Conservation and host-specific expression of non-tandemly repeated heterogenous ribosome RNA gene in arbuscular mycorrhizal fungi.</title>
        <authorList>
            <person name="Maeda T."/>
            <person name="Kobayashi Y."/>
            <person name="Nakagawa T."/>
            <person name="Ezawa T."/>
            <person name="Yamaguchi K."/>
            <person name="Bino T."/>
            <person name="Nishimoto Y."/>
            <person name="Shigenobu S."/>
            <person name="Kawaguchi M."/>
        </authorList>
    </citation>
    <scope>NUCLEOTIDE SEQUENCE</scope>
    <source>
        <strain evidence="11">HR1</strain>
    </source>
</reference>
<dbReference type="GO" id="GO:0000166">
    <property type="term" value="F:nucleotide binding"/>
    <property type="evidence" value="ECO:0007669"/>
    <property type="project" value="InterPro"/>
</dbReference>
<dbReference type="InterPro" id="IPR036397">
    <property type="entry name" value="RNaseH_sf"/>
</dbReference>
<proteinExistence type="inferred from homology"/>
<evidence type="ECO:0000256" key="3">
    <source>
        <dbReference type="ARBA" id="ARBA00022695"/>
    </source>
</evidence>
<keyword evidence="3 7" id="KW-0548">Nucleotidyltransferase</keyword>
<gene>
    <name evidence="11" type="ORF">RCL2_000145700</name>
</gene>
<evidence type="ECO:0000259" key="10">
    <source>
        <dbReference type="Pfam" id="PF03104"/>
    </source>
</evidence>
<dbReference type="InterPro" id="IPR023211">
    <property type="entry name" value="DNA_pol_palm_dom_sf"/>
</dbReference>
<dbReference type="PROSITE" id="PS00116">
    <property type="entry name" value="DNA_POLYMERASE_B"/>
    <property type="match status" value="1"/>
</dbReference>
<evidence type="ECO:0000256" key="5">
    <source>
        <dbReference type="ARBA" id="ARBA00023125"/>
    </source>
</evidence>
<dbReference type="EMBL" id="BLAL01000011">
    <property type="protein sequence ID" value="GES73951.1"/>
    <property type="molecule type" value="Genomic_DNA"/>
</dbReference>
<evidence type="ECO:0000256" key="7">
    <source>
        <dbReference type="RuleBase" id="RU000442"/>
    </source>
</evidence>
<feature type="domain" description="DNA-directed DNA polymerase family B multifunctional" evidence="9">
    <location>
        <begin position="446"/>
        <end position="608"/>
    </location>
</feature>
<dbReference type="PRINTS" id="PR00106">
    <property type="entry name" value="DNAPOLB"/>
</dbReference>